<protein>
    <submittedName>
        <fullName evidence="1">Uncharacterized protein</fullName>
    </submittedName>
</protein>
<dbReference type="AlphaFoldDB" id="A0A438FTR8"/>
<evidence type="ECO:0000313" key="2">
    <source>
        <dbReference type="Proteomes" id="UP000288805"/>
    </source>
</evidence>
<dbReference type="PANTHER" id="PTHR33116">
    <property type="entry name" value="REVERSE TRANSCRIPTASE ZINC-BINDING DOMAIN-CONTAINING PROTEIN-RELATED-RELATED"/>
    <property type="match status" value="1"/>
</dbReference>
<accession>A0A438FTR8</accession>
<sequence>MKDDEMPFVEREVRDGPLAMITKEGANRKSLGQVVKKASSDGSKLERELRKLECSVSYKTKFSSGRTGRSSSESDSRRKGGIVKDLLASMRRFSQFIEEMCLKDLPLLVEMSQIGGACKGFKMQGVEERFQKKLAWWKGQYLSKGGRQTLIKSTLSNLPIYYMSPFVVPKRVAARLENIQRISFGVIVGKYGQEDEGWCTNGVRERYGVGVWKAIRNGWEDLKVRMHFKVGSGNRASSKDVRVADDWDGDSWNPRFVRQLNDWELEEVDIFFERLYDHSISMDMRIQWSGLTQRVVPVRVSFLLGRQLGLRY</sequence>
<organism evidence="1 2">
    <name type="scientific">Vitis vinifera</name>
    <name type="common">Grape</name>
    <dbReference type="NCBI Taxonomy" id="29760"/>
    <lineage>
        <taxon>Eukaryota</taxon>
        <taxon>Viridiplantae</taxon>
        <taxon>Streptophyta</taxon>
        <taxon>Embryophyta</taxon>
        <taxon>Tracheophyta</taxon>
        <taxon>Spermatophyta</taxon>
        <taxon>Magnoliopsida</taxon>
        <taxon>eudicotyledons</taxon>
        <taxon>Gunneridae</taxon>
        <taxon>Pentapetalae</taxon>
        <taxon>rosids</taxon>
        <taxon>Vitales</taxon>
        <taxon>Vitaceae</taxon>
        <taxon>Viteae</taxon>
        <taxon>Vitis</taxon>
    </lineage>
</organism>
<dbReference type="Proteomes" id="UP000288805">
    <property type="component" value="Unassembled WGS sequence"/>
</dbReference>
<comment type="caution">
    <text evidence="1">The sequence shown here is derived from an EMBL/GenBank/DDBJ whole genome shotgun (WGS) entry which is preliminary data.</text>
</comment>
<reference evidence="1 2" key="1">
    <citation type="journal article" date="2018" name="PLoS Genet.">
        <title>Population sequencing reveals clonal diversity and ancestral inbreeding in the grapevine cultivar Chardonnay.</title>
        <authorList>
            <person name="Roach M.J."/>
            <person name="Johnson D.L."/>
            <person name="Bohlmann J."/>
            <person name="van Vuuren H.J."/>
            <person name="Jones S.J."/>
            <person name="Pretorius I.S."/>
            <person name="Schmidt S.A."/>
            <person name="Borneman A.R."/>
        </authorList>
    </citation>
    <scope>NUCLEOTIDE SEQUENCE [LARGE SCALE GENOMIC DNA]</scope>
    <source>
        <strain evidence="2">cv. Chardonnay</strain>
        <tissue evidence="1">Leaf</tissue>
    </source>
</reference>
<proteinExistence type="predicted"/>
<dbReference type="PANTHER" id="PTHR33116:SF78">
    <property type="entry name" value="OS12G0587133 PROTEIN"/>
    <property type="match status" value="1"/>
</dbReference>
<evidence type="ECO:0000313" key="1">
    <source>
        <dbReference type="EMBL" id="RVW63334.1"/>
    </source>
</evidence>
<gene>
    <name evidence="1" type="ORF">CK203_058258</name>
</gene>
<name>A0A438FTR8_VITVI</name>
<dbReference type="EMBL" id="QGNW01000743">
    <property type="protein sequence ID" value="RVW63334.1"/>
    <property type="molecule type" value="Genomic_DNA"/>
</dbReference>